<sequence length="143" mass="16233">MHWTTNSEECPANGNITNKRCNALTISVLLPNRQAVLYNFSQGTKQGFLSDRFTAMFSLFFVFIVFFPPSTSYGSQSPPTRLPAMSLPPRHARFPHLCSFFLPFFQHYHSHANFHFLACFCCCEEATSLSTHTISEHSVATPY</sequence>
<proteinExistence type="predicted"/>
<feature type="transmembrane region" description="Helical" evidence="1">
    <location>
        <begin position="53"/>
        <end position="71"/>
    </location>
</feature>
<protein>
    <submittedName>
        <fullName evidence="2">Uncharacterized protein</fullName>
    </submittedName>
</protein>
<dbReference type="AlphaFoldDB" id="G0UC61"/>
<reference evidence="2" key="1">
    <citation type="journal article" date="2012" name="Proc. Natl. Acad. Sci. U.S.A.">
        <title>Antigenic diversity is generated by distinct evolutionary mechanisms in African trypanosome species.</title>
        <authorList>
            <person name="Jackson A.P."/>
            <person name="Berry A."/>
            <person name="Aslett M."/>
            <person name="Allison H.C."/>
            <person name="Burton P."/>
            <person name="Vavrova-Anderson J."/>
            <person name="Brown R."/>
            <person name="Browne H."/>
            <person name="Corton N."/>
            <person name="Hauser H."/>
            <person name="Gamble J."/>
            <person name="Gilderthorp R."/>
            <person name="Marcello L."/>
            <person name="McQuillan J."/>
            <person name="Otto T.D."/>
            <person name="Quail M.A."/>
            <person name="Sanders M.J."/>
            <person name="van Tonder A."/>
            <person name="Ginger M.L."/>
            <person name="Field M.C."/>
            <person name="Barry J.D."/>
            <person name="Hertz-Fowler C."/>
            <person name="Berriman M."/>
        </authorList>
    </citation>
    <scope>NUCLEOTIDE SEQUENCE</scope>
    <source>
        <strain evidence="2">Y486</strain>
    </source>
</reference>
<evidence type="ECO:0000256" key="1">
    <source>
        <dbReference type="SAM" id="Phobius"/>
    </source>
</evidence>
<accession>G0UC61</accession>
<evidence type="ECO:0000313" key="2">
    <source>
        <dbReference type="EMBL" id="CCC53409.1"/>
    </source>
</evidence>
<name>G0UC61_TRYVY</name>
<gene>
    <name evidence="2" type="ORF">TVY486_1108930</name>
</gene>
<organism evidence="2">
    <name type="scientific">Trypanosoma vivax (strain Y486)</name>
    <dbReference type="NCBI Taxonomy" id="1055687"/>
    <lineage>
        <taxon>Eukaryota</taxon>
        <taxon>Discoba</taxon>
        <taxon>Euglenozoa</taxon>
        <taxon>Kinetoplastea</taxon>
        <taxon>Metakinetoplastina</taxon>
        <taxon>Trypanosomatida</taxon>
        <taxon>Trypanosomatidae</taxon>
        <taxon>Trypanosoma</taxon>
        <taxon>Duttonella</taxon>
    </lineage>
</organism>
<keyword evidence="1" id="KW-1133">Transmembrane helix</keyword>
<keyword evidence="1" id="KW-0812">Transmembrane</keyword>
<dbReference type="VEuPathDB" id="TriTrypDB:TvY486_1108930"/>
<keyword evidence="1" id="KW-0472">Membrane</keyword>
<dbReference type="EMBL" id="HE573027">
    <property type="protein sequence ID" value="CCC53409.1"/>
    <property type="molecule type" value="Genomic_DNA"/>
</dbReference>